<keyword evidence="8" id="KW-1185">Reference proteome</keyword>
<dbReference type="AlphaFoldDB" id="A0A7W4K548"/>
<evidence type="ECO:0000256" key="5">
    <source>
        <dbReference type="SAM" id="MobiDB-lite"/>
    </source>
</evidence>
<keyword evidence="3" id="KW-0238">DNA-binding</keyword>
<proteinExistence type="inferred from homology"/>
<dbReference type="Proteomes" id="UP000578030">
    <property type="component" value="Unassembled WGS sequence"/>
</dbReference>
<sequence>MQYVQLRAFHAVAEHGGFSRAAEALGLTQPAISDQVRRLEQEFGVALFHRKGRMVEPTDLGRRLLSTTRQLFACEQNARTLLSSAGALTLGTLAVVADAPDLAVKLIAAFRAAHPNVTVSLSIANAESCVTRVLDSSADAAVTAAPPIDGRVMGMELRRERLMALAPRDLALPEGGLRLSDFAAHGVIFRESRSLTQRLLASELARHGLQVTPAILVEGREALVEAVAQRLGIGVIAPSEFPGHPGVRLAPIADMEAEMIEHLVALADTPRTRAVDALFALAAPPSLALTNGSEQSEGREEAACPVPGCDEASARNTVAAGTK</sequence>
<comment type="caution">
    <text evidence="7">The sequence shown here is derived from an EMBL/GenBank/DDBJ whole genome shotgun (WGS) entry which is preliminary data.</text>
</comment>
<dbReference type="PRINTS" id="PR00039">
    <property type="entry name" value="HTHLYSR"/>
</dbReference>
<dbReference type="Gene3D" id="3.40.190.290">
    <property type="match status" value="1"/>
</dbReference>
<feature type="region of interest" description="Disordered" evidence="5">
    <location>
        <begin position="289"/>
        <end position="323"/>
    </location>
</feature>
<dbReference type="Pfam" id="PF03466">
    <property type="entry name" value="LysR_substrate"/>
    <property type="match status" value="1"/>
</dbReference>
<dbReference type="GO" id="GO:0003700">
    <property type="term" value="F:DNA-binding transcription factor activity"/>
    <property type="evidence" value="ECO:0007669"/>
    <property type="project" value="InterPro"/>
</dbReference>
<evidence type="ECO:0000256" key="2">
    <source>
        <dbReference type="ARBA" id="ARBA00023015"/>
    </source>
</evidence>
<name>A0A7W4K548_9PROT</name>
<evidence type="ECO:0000256" key="4">
    <source>
        <dbReference type="ARBA" id="ARBA00023163"/>
    </source>
</evidence>
<comment type="similarity">
    <text evidence="1">Belongs to the LysR transcriptional regulatory family.</text>
</comment>
<accession>A0A7W4K548</accession>
<dbReference type="RefSeq" id="WP_182954344.1">
    <property type="nucleotide sequence ID" value="NZ_JABEQM010000002.1"/>
</dbReference>
<reference evidence="7 8" key="1">
    <citation type="submission" date="2020-04" db="EMBL/GenBank/DDBJ databases">
        <title>Description of novel Gluconacetobacter.</title>
        <authorList>
            <person name="Sombolestani A."/>
        </authorList>
    </citation>
    <scope>NUCLEOTIDE SEQUENCE [LARGE SCALE GENOMIC DNA]</scope>
    <source>
        <strain evidence="7 8">LMG 27802</strain>
    </source>
</reference>
<dbReference type="EMBL" id="JABEQM010000002">
    <property type="protein sequence ID" value="MBB2200579.1"/>
    <property type="molecule type" value="Genomic_DNA"/>
</dbReference>
<dbReference type="Pfam" id="PF00126">
    <property type="entry name" value="HTH_1"/>
    <property type="match status" value="1"/>
</dbReference>
<evidence type="ECO:0000259" key="6">
    <source>
        <dbReference type="PROSITE" id="PS50931"/>
    </source>
</evidence>
<dbReference type="GO" id="GO:0000976">
    <property type="term" value="F:transcription cis-regulatory region binding"/>
    <property type="evidence" value="ECO:0007669"/>
    <property type="project" value="TreeGrafter"/>
</dbReference>
<dbReference type="Gene3D" id="1.10.10.10">
    <property type="entry name" value="Winged helix-like DNA-binding domain superfamily/Winged helix DNA-binding domain"/>
    <property type="match status" value="1"/>
</dbReference>
<protein>
    <submittedName>
        <fullName evidence="7">LysR family transcriptional regulator</fullName>
    </submittedName>
</protein>
<dbReference type="CDD" id="cd05466">
    <property type="entry name" value="PBP2_LTTR_substrate"/>
    <property type="match status" value="1"/>
</dbReference>
<dbReference type="InterPro" id="IPR000847">
    <property type="entry name" value="LysR_HTH_N"/>
</dbReference>
<evidence type="ECO:0000256" key="3">
    <source>
        <dbReference type="ARBA" id="ARBA00023125"/>
    </source>
</evidence>
<gene>
    <name evidence="7" type="ORF">HLH28_03120</name>
</gene>
<dbReference type="PANTHER" id="PTHR30126">
    <property type="entry name" value="HTH-TYPE TRANSCRIPTIONAL REGULATOR"/>
    <property type="match status" value="1"/>
</dbReference>
<evidence type="ECO:0000313" key="8">
    <source>
        <dbReference type="Proteomes" id="UP000578030"/>
    </source>
</evidence>
<dbReference type="FunFam" id="1.10.10.10:FF:000001">
    <property type="entry name" value="LysR family transcriptional regulator"/>
    <property type="match status" value="1"/>
</dbReference>
<dbReference type="SUPFAM" id="SSF53850">
    <property type="entry name" value="Periplasmic binding protein-like II"/>
    <property type="match status" value="1"/>
</dbReference>
<dbReference type="InterPro" id="IPR005119">
    <property type="entry name" value="LysR_subst-bd"/>
</dbReference>
<evidence type="ECO:0000256" key="1">
    <source>
        <dbReference type="ARBA" id="ARBA00009437"/>
    </source>
</evidence>
<dbReference type="PANTHER" id="PTHR30126:SF94">
    <property type="entry name" value="LYSR FAMILY TRANSCRIPTIONAL REGULATOR"/>
    <property type="match status" value="1"/>
</dbReference>
<keyword evidence="2" id="KW-0805">Transcription regulation</keyword>
<keyword evidence="4" id="KW-0804">Transcription</keyword>
<evidence type="ECO:0000313" key="7">
    <source>
        <dbReference type="EMBL" id="MBB2200579.1"/>
    </source>
</evidence>
<feature type="domain" description="HTH lysR-type" evidence="6">
    <location>
        <begin position="1"/>
        <end position="58"/>
    </location>
</feature>
<dbReference type="SUPFAM" id="SSF46785">
    <property type="entry name" value="Winged helix' DNA-binding domain"/>
    <property type="match status" value="1"/>
</dbReference>
<dbReference type="PROSITE" id="PS50931">
    <property type="entry name" value="HTH_LYSR"/>
    <property type="match status" value="1"/>
</dbReference>
<dbReference type="InterPro" id="IPR036390">
    <property type="entry name" value="WH_DNA-bd_sf"/>
</dbReference>
<dbReference type="InterPro" id="IPR036388">
    <property type="entry name" value="WH-like_DNA-bd_sf"/>
</dbReference>
<organism evidence="7 8">
    <name type="scientific">Gluconacetobacter tumulisoli</name>
    <dbReference type="NCBI Taxonomy" id="1286189"/>
    <lineage>
        <taxon>Bacteria</taxon>
        <taxon>Pseudomonadati</taxon>
        <taxon>Pseudomonadota</taxon>
        <taxon>Alphaproteobacteria</taxon>
        <taxon>Acetobacterales</taxon>
        <taxon>Acetobacteraceae</taxon>
        <taxon>Gluconacetobacter</taxon>
    </lineage>
</organism>